<evidence type="ECO:0000259" key="1">
    <source>
        <dbReference type="PROSITE" id="PS51186"/>
    </source>
</evidence>
<dbReference type="AlphaFoldDB" id="A0A2X3GSB9"/>
<protein>
    <submittedName>
        <fullName evidence="2">Acetyltransferase (GNAT) family</fullName>
    </submittedName>
</protein>
<keyword evidence="2" id="KW-0808">Transferase</keyword>
<evidence type="ECO:0000313" key="2">
    <source>
        <dbReference type="EMBL" id="SQC71052.1"/>
    </source>
</evidence>
<dbReference type="STRING" id="1214117.LFLEISCH_01585"/>
<dbReference type="Pfam" id="PF00583">
    <property type="entry name" value="Acetyltransf_1"/>
    <property type="match status" value="1"/>
</dbReference>
<dbReference type="SUPFAM" id="SSF55729">
    <property type="entry name" value="Acyl-CoA N-acyltransferases (Nat)"/>
    <property type="match status" value="1"/>
</dbReference>
<dbReference type="PROSITE" id="PS51186">
    <property type="entry name" value="GNAT"/>
    <property type="match status" value="1"/>
</dbReference>
<evidence type="ECO:0000313" key="3">
    <source>
        <dbReference type="Proteomes" id="UP000250257"/>
    </source>
</evidence>
<reference evidence="2 3" key="1">
    <citation type="submission" date="2018-06" db="EMBL/GenBank/DDBJ databases">
        <authorList>
            <consortium name="Pathogen Informatics"/>
            <person name="Doyle S."/>
        </authorList>
    </citation>
    <scope>NUCLEOTIDE SEQUENCE [LARGE SCALE GENOMIC DNA]</scope>
    <source>
        <strain evidence="2 3">NCTC13940</strain>
    </source>
</reference>
<sequence>MKNTVPTPRSRLLKKWNVMIRRLTLADYDEAISLLQEVKKSLSDHQWTKDYPNNTHISADLHEQALFGLFEENELVAVATLSIILDGTFTAFDELFRPKTLFIKRMMTAPYKQNRGLAEKLLDFSFQFAAENGFHHIGITTETHNAAMKHLLFKKKFNFLMQKEIQNRIPYGLFLAFSKDISVPSPFLLKSRY</sequence>
<dbReference type="CDD" id="cd04301">
    <property type="entry name" value="NAT_SF"/>
    <property type="match status" value="1"/>
</dbReference>
<accession>A0A2X3GSB9</accession>
<proteinExistence type="predicted"/>
<organism evidence="2 3">
    <name type="scientific">Listeria fleischmannii subsp. fleischmannii</name>
    <dbReference type="NCBI Taxonomy" id="1671902"/>
    <lineage>
        <taxon>Bacteria</taxon>
        <taxon>Bacillati</taxon>
        <taxon>Bacillota</taxon>
        <taxon>Bacilli</taxon>
        <taxon>Bacillales</taxon>
        <taxon>Listeriaceae</taxon>
        <taxon>Listeria</taxon>
    </lineage>
</organism>
<feature type="domain" description="N-acetyltransferase" evidence="1">
    <location>
        <begin position="18"/>
        <end position="180"/>
    </location>
</feature>
<dbReference type="Gene3D" id="3.40.630.30">
    <property type="match status" value="1"/>
</dbReference>
<gene>
    <name evidence="2" type="ORF">NCTC13940_02309</name>
</gene>
<dbReference type="InterPro" id="IPR016181">
    <property type="entry name" value="Acyl_CoA_acyltransferase"/>
</dbReference>
<dbReference type="Proteomes" id="UP000250257">
    <property type="component" value="Unassembled WGS sequence"/>
</dbReference>
<name>A0A2X3GSB9_9LIST</name>
<dbReference type="GO" id="GO:0016747">
    <property type="term" value="F:acyltransferase activity, transferring groups other than amino-acyl groups"/>
    <property type="evidence" value="ECO:0007669"/>
    <property type="project" value="InterPro"/>
</dbReference>
<dbReference type="InterPro" id="IPR000182">
    <property type="entry name" value="GNAT_dom"/>
</dbReference>
<dbReference type="EMBL" id="UAWT01000033">
    <property type="protein sequence ID" value="SQC71052.1"/>
    <property type="molecule type" value="Genomic_DNA"/>
</dbReference>